<feature type="domain" description="ABC3 transporter permease C-terminal" evidence="7">
    <location>
        <begin position="676"/>
        <end position="787"/>
    </location>
</feature>
<keyword evidence="10" id="KW-1185">Reference proteome</keyword>
<feature type="transmembrane region" description="Helical" evidence="6">
    <location>
        <begin position="332"/>
        <end position="361"/>
    </location>
</feature>
<evidence type="ECO:0000313" key="10">
    <source>
        <dbReference type="Proteomes" id="UP000199421"/>
    </source>
</evidence>
<evidence type="ECO:0000256" key="4">
    <source>
        <dbReference type="ARBA" id="ARBA00022989"/>
    </source>
</evidence>
<dbReference type="AlphaFoldDB" id="A0A1H7SHP3"/>
<dbReference type="InterPro" id="IPR050250">
    <property type="entry name" value="Macrolide_Exporter_MacB"/>
</dbReference>
<protein>
    <submittedName>
        <fullName evidence="9">Putative ABC transport system permease protein</fullName>
    </submittedName>
</protein>
<feature type="transmembrane region" description="Helical" evidence="6">
    <location>
        <begin position="427"/>
        <end position="446"/>
    </location>
</feature>
<dbReference type="InterPro" id="IPR025857">
    <property type="entry name" value="MacB_PCD"/>
</dbReference>
<dbReference type="GO" id="GO:0022857">
    <property type="term" value="F:transmembrane transporter activity"/>
    <property type="evidence" value="ECO:0007669"/>
    <property type="project" value="TreeGrafter"/>
</dbReference>
<feature type="transmembrane region" description="Helical" evidence="6">
    <location>
        <begin position="726"/>
        <end position="748"/>
    </location>
</feature>
<evidence type="ECO:0000256" key="5">
    <source>
        <dbReference type="ARBA" id="ARBA00023136"/>
    </source>
</evidence>
<feature type="transmembrane region" description="Helical" evidence="6">
    <location>
        <begin position="674"/>
        <end position="699"/>
    </location>
</feature>
<keyword evidence="5 6" id="KW-0472">Membrane</keyword>
<accession>A0A1H7SHP3</accession>
<feature type="transmembrane region" description="Helical" evidence="6">
    <location>
        <begin position="760"/>
        <end position="783"/>
    </location>
</feature>
<keyword evidence="3 6" id="KW-0812">Transmembrane</keyword>
<evidence type="ECO:0000259" key="7">
    <source>
        <dbReference type="Pfam" id="PF02687"/>
    </source>
</evidence>
<evidence type="ECO:0000256" key="2">
    <source>
        <dbReference type="ARBA" id="ARBA00022475"/>
    </source>
</evidence>
<proteinExistence type="predicted"/>
<dbReference type="RefSeq" id="WP_162276608.1">
    <property type="nucleotide sequence ID" value="NZ_FOAF01000003.1"/>
</dbReference>
<feature type="domain" description="ABC3 transporter permease C-terminal" evidence="7">
    <location>
        <begin position="289"/>
        <end position="403"/>
    </location>
</feature>
<dbReference type="STRING" id="407022.SAMN05661044_03196"/>
<feature type="transmembrane region" description="Helical" evidence="6">
    <location>
        <begin position="381"/>
        <end position="401"/>
    </location>
</feature>
<dbReference type="Pfam" id="PF02687">
    <property type="entry name" value="FtsX"/>
    <property type="match status" value="2"/>
</dbReference>
<keyword evidence="2" id="KW-1003">Cell membrane</keyword>
<feature type="transmembrane region" description="Helical" evidence="6">
    <location>
        <begin position="21"/>
        <end position="41"/>
    </location>
</feature>
<feature type="domain" description="MacB-like periplasmic core" evidence="8">
    <location>
        <begin position="20"/>
        <end position="239"/>
    </location>
</feature>
<comment type="subcellular location">
    <subcellularLocation>
        <location evidence="1">Cell membrane</location>
        <topology evidence="1">Multi-pass membrane protein</topology>
    </subcellularLocation>
</comment>
<keyword evidence="4 6" id="KW-1133">Transmembrane helix</keyword>
<reference evidence="10" key="1">
    <citation type="submission" date="2016-10" db="EMBL/GenBank/DDBJ databases">
        <authorList>
            <person name="Varghese N."/>
            <person name="Submissions S."/>
        </authorList>
    </citation>
    <scope>NUCLEOTIDE SEQUENCE [LARGE SCALE GENOMIC DNA]</scope>
    <source>
        <strain evidence="10">DSM 18733</strain>
    </source>
</reference>
<dbReference type="PANTHER" id="PTHR30572">
    <property type="entry name" value="MEMBRANE COMPONENT OF TRANSPORTER-RELATED"/>
    <property type="match status" value="1"/>
</dbReference>
<evidence type="ECO:0000256" key="6">
    <source>
        <dbReference type="SAM" id="Phobius"/>
    </source>
</evidence>
<evidence type="ECO:0000313" key="9">
    <source>
        <dbReference type="EMBL" id="SEL70987.1"/>
    </source>
</evidence>
<dbReference type="GO" id="GO:0005886">
    <property type="term" value="C:plasma membrane"/>
    <property type="evidence" value="ECO:0007669"/>
    <property type="project" value="UniProtKB-SubCell"/>
</dbReference>
<evidence type="ECO:0000259" key="8">
    <source>
        <dbReference type="Pfam" id="PF12704"/>
    </source>
</evidence>
<gene>
    <name evidence="9" type="ORF">SAMN05661044_03196</name>
</gene>
<evidence type="ECO:0000256" key="3">
    <source>
        <dbReference type="ARBA" id="ARBA00022692"/>
    </source>
</evidence>
<dbReference type="InterPro" id="IPR003838">
    <property type="entry name" value="ABC3_permease_C"/>
</dbReference>
<feature type="transmembrane region" description="Helical" evidence="6">
    <location>
        <begin position="284"/>
        <end position="311"/>
    </location>
</feature>
<name>A0A1H7SHP3_OLID1</name>
<organism evidence="9 10">
    <name type="scientific">Olivibacter domesticus</name>
    <name type="common">Pseudosphingobacterium domesticum</name>
    <dbReference type="NCBI Taxonomy" id="407022"/>
    <lineage>
        <taxon>Bacteria</taxon>
        <taxon>Pseudomonadati</taxon>
        <taxon>Bacteroidota</taxon>
        <taxon>Sphingobacteriia</taxon>
        <taxon>Sphingobacteriales</taxon>
        <taxon>Sphingobacteriaceae</taxon>
        <taxon>Olivibacter</taxon>
    </lineage>
</organism>
<dbReference type="PANTHER" id="PTHR30572:SF18">
    <property type="entry name" value="ABC-TYPE MACROLIDE FAMILY EXPORT SYSTEM PERMEASE COMPONENT 2"/>
    <property type="match status" value="1"/>
</dbReference>
<dbReference type="Pfam" id="PF12704">
    <property type="entry name" value="MacB_PCD"/>
    <property type="match status" value="1"/>
</dbReference>
<evidence type="ECO:0000256" key="1">
    <source>
        <dbReference type="ARBA" id="ARBA00004651"/>
    </source>
</evidence>
<dbReference type="EMBL" id="FOAF01000003">
    <property type="protein sequence ID" value="SEL70987.1"/>
    <property type="molecule type" value="Genomic_DNA"/>
</dbReference>
<dbReference type="Proteomes" id="UP000199421">
    <property type="component" value="Unassembled WGS sequence"/>
</dbReference>
<sequence length="797" mass="90247">MLKHYLKTTLRYLFENKRFSIINIFGLAVALCIVYLIFFFVRFELSYDQFNKNVDRIYRISTDIKGATGVNQETSAPALAIALERNFPEVEKAGRFLLDYYIISKEHENFGEETLAYADSSIFSIFSFPLLRGNVATALNAPFNIVLSETAAKKYFGTTDCLNQTLTLDGKHPATVTGIMKDIPSNSHFRTDILLSMSTLFSSPNASYSTEDWKKFGFSTYLLLKDNTNIKQFQQKIDAFAKIIPIDSKLEYRFVLEPLADLYHHGSLRGNKAGSTTVGNYTNIYVFSFIALFVLCIACFNYINLTTALSIKRAKEIGVRQMMGATKKQLTLQFFMDAILLATLAFLVSIVLCGIAIPWFHILTGKTIIDDIKTYIAYLPYALSIALLTGLLSGIYPAFFLSRFKPTATLKGRFIVSSKGQDLRKSLVIIQFVIFILLTVSTLVVYRQLNFMRNENLGFKKAHNLVIDFHYDERIREHQDQVKQALTEIAGIEQASFSAYIPGKPNRQFATTMEGKNGMMEEFQSDVYFIDDAFLKQYDIQVIAGRGFSKASPEDLRKTMLINESCLARLGYANPQDIIGKRFSQRGGTGEVIGVVKDFHFHSMHEEIQPLTMQISPGFFTFLTLSISSEHIPETIKAIEQKWHHIAPGLPLIYYFADEAFNAQYQAEERFGRLFISFSICSIFISCLGLLGLVSFNTLQRTKEIGIRKVLGASSAHIFTLLTKEYIFLVGIAFLLAIPLTWVVMNQWLKDFAYRIQVQWWMFLITGFAAIVIALLTVGFLALRTAVANPVKSLKDE</sequence>